<name>A0AAV4IIK3_9GAST</name>
<accession>A0AAV4IIK3</accession>
<gene>
    <name evidence="2" type="ORF">ElyMa_001266500</name>
</gene>
<dbReference type="EMBL" id="BMAT01002504">
    <property type="protein sequence ID" value="GFS08136.1"/>
    <property type="molecule type" value="Genomic_DNA"/>
</dbReference>
<proteinExistence type="predicted"/>
<dbReference type="Proteomes" id="UP000762676">
    <property type="component" value="Unassembled WGS sequence"/>
</dbReference>
<keyword evidence="3" id="KW-1185">Reference proteome</keyword>
<reference evidence="2 3" key="1">
    <citation type="journal article" date="2021" name="Elife">
        <title>Chloroplast acquisition without the gene transfer in kleptoplastic sea slugs, Plakobranchus ocellatus.</title>
        <authorList>
            <person name="Maeda T."/>
            <person name="Takahashi S."/>
            <person name="Yoshida T."/>
            <person name="Shimamura S."/>
            <person name="Takaki Y."/>
            <person name="Nagai Y."/>
            <person name="Toyoda A."/>
            <person name="Suzuki Y."/>
            <person name="Arimoto A."/>
            <person name="Ishii H."/>
            <person name="Satoh N."/>
            <person name="Nishiyama T."/>
            <person name="Hasebe M."/>
            <person name="Maruyama T."/>
            <person name="Minagawa J."/>
            <person name="Obokata J."/>
            <person name="Shigenobu S."/>
        </authorList>
    </citation>
    <scope>NUCLEOTIDE SEQUENCE [LARGE SCALE GENOMIC DNA]</scope>
</reference>
<feature type="compositionally biased region" description="Polar residues" evidence="1">
    <location>
        <begin position="267"/>
        <end position="276"/>
    </location>
</feature>
<evidence type="ECO:0000313" key="3">
    <source>
        <dbReference type="Proteomes" id="UP000762676"/>
    </source>
</evidence>
<feature type="region of interest" description="Disordered" evidence="1">
    <location>
        <begin position="182"/>
        <end position="296"/>
    </location>
</feature>
<evidence type="ECO:0000313" key="2">
    <source>
        <dbReference type="EMBL" id="GFS08136.1"/>
    </source>
</evidence>
<sequence>MKEVTYVWYPSAKDVYRPKGRPGSYHLECLYKHGDSMYYQGSHAPPQGELFVRGVTNATPPTTPAFRKSRSVPVPKFSRVPKLNIPTPTQCWSTQRKNLSETAWGIVGDETYAPAPPTEVSWPLPKGKQPQRKKQGQPDQRQYQKFFQKQLLQQYIQQQKETRVGPGGTNVSPQYAWGLQFEGQDGPASVRSDTCSSDLAWPRAHKPADRPQTAMTDRPKEVAGPGSRNKQRPASSPVKLSGQGQRVTTPGRLTPGPASRLGAGESQPVTRIQSATVRREKTPLPARPLTAASNRPDSVKQLVAQELDPVRVVLSFLVR</sequence>
<feature type="region of interest" description="Disordered" evidence="1">
    <location>
        <begin position="109"/>
        <end position="141"/>
    </location>
</feature>
<comment type="caution">
    <text evidence="2">The sequence shown here is derived from an EMBL/GenBank/DDBJ whole genome shotgun (WGS) entry which is preliminary data.</text>
</comment>
<protein>
    <submittedName>
        <fullName evidence="2">Uncharacterized protein</fullName>
    </submittedName>
</protein>
<evidence type="ECO:0000256" key="1">
    <source>
        <dbReference type="SAM" id="MobiDB-lite"/>
    </source>
</evidence>
<dbReference type="AlphaFoldDB" id="A0AAV4IIK3"/>
<organism evidence="2 3">
    <name type="scientific">Elysia marginata</name>
    <dbReference type="NCBI Taxonomy" id="1093978"/>
    <lineage>
        <taxon>Eukaryota</taxon>
        <taxon>Metazoa</taxon>
        <taxon>Spiralia</taxon>
        <taxon>Lophotrochozoa</taxon>
        <taxon>Mollusca</taxon>
        <taxon>Gastropoda</taxon>
        <taxon>Heterobranchia</taxon>
        <taxon>Euthyneura</taxon>
        <taxon>Panpulmonata</taxon>
        <taxon>Sacoglossa</taxon>
        <taxon>Placobranchoidea</taxon>
        <taxon>Plakobranchidae</taxon>
        <taxon>Elysia</taxon>
    </lineage>
</organism>